<proteinExistence type="inferred from homology"/>
<dbReference type="GO" id="GO:0016020">
    <property type="term" value="C:membrane"/>
    <property type="evidence" value="ECO:0007669"/>
    <property type="project" value="UniProtKB-SubCell"/>
</dbReference>
<evidence type="ECO:0000313" key="14">
    <source>
        <dbReference type="EMBL" id="CAD7700524.1"/>
    </source>
</evidence>
<evidence type="ECO:0000256" key="5">
    <source>
        <dbReference type="ARBA" id="ARBA00022723"/>
    </source>
</evidence>
<keyword evidence="15" id="KW-1185">Reference proteome</keyword>
<dbReference type="PANTHER" id="PTHR10774">
    <property type="entry name" value="EXTENDED SYNAPTOTAGMIN-RELATED"/>
    <property type="match status" value="1"/>
</dbReference>
<evidence type="ECO:0000256" key="3">
    <source>
        <dbReference type="ARBA" id="ARBA00022448"/>
    </source>
</evidence>
<protein>
    <submittedName>
        <fullName evidence="14">Uncharacterized protein</fullName>
    </submittedName>
</protein>
<sequence>MVLGAVLGAGIGLVGGVGVGSLLFGNTDSKSYSHLDERADRDDNVAEAVPRGPIRKDMRQVLELSPAWTKWPDYERVAWVNRMIATLWPHYDRAIAQIVDETVTPVLAEVAKGIKFVDSIDIERMDLGSKPLKIGGFKTYETREDEVIMEAPLLWGSNANIRVSARIKLGPIAIYVPVVVQNIQLHAVARITIRPLVETLPCLGAVHVSLLNPPHLDMTLKLINNIDLMALPGVKELVNGIAQSVIGNMMLYPNQFSVDLMEGGGLPPPPTGMLQVELKKVEGLKNQDLLSKNDTYVMITVREGRPQRSKTVKGTSVTFDDDPFHFIVDDPETQSLTFRVYDDDFGWSDHCLGIADVPLESACFMEEEGFMEVTYDIYKEEQKPSVSKTVRKLAAAVSRKSSAKAAAPEGKVTARIKYYPFLRPNSADEDDEEEEEKPAARPMTFNRLSTMSAIRDNMRGLLSVTLTRCMHLAGSNTYVHFSLHDKVTHKVTDQRSTIVPNDSSPRWGDKFDFVMINAHSDLVITVIEQTGFLESVVSLKIAKKAEEKNKAIGKVLIPVKDVVRNGRLKDVWALQEVQQGEIALTLTWTSVEFAA</sequence>
<evidence type="ECO:0000256" key="10">
    <source>
        <dbReference type="ARBA" id="ARBA00023121"/>
    </source>
</evidence>
<dbReference type="GO" id="GO:0006869">
    <property type="term" value="P:lipid transport"/>
    <property type="evidence" value="ECO:0007669"/>
    <property type="project" value="UniProtKB-KW"/>
</dbReference>
<evidence type="ECO:0000256" key="1">
    <source>
        <dbReference type="ARBA" id="ARBA00004167"/>
    </source>
</evidence>
<comment type="caution">
    <text evidence="14">The sequence shown here is derived from an EMBL/GenBank/DDBJ whole genome shotgun (WGS) entry which is preliminary data.</text>
</comment>
<dbReference type="GO" id="GO:0046872">
    <property type="term" value="F:metal ion binding"/>
    <property type="evidence" value="ECO:0007669"/>
    <property type="project" value="UniProtKB-KW"/>
</dbReference>
<dbReference type="CDD" id="cd21677">
    <property type="entry name" value="SMP_SYT"/>
    <property type="match status" value="1"/>
</dbReference>
<dbReference type="GO" id="GO:0005783">
    <property type="term" value="C:endoplasmic reticulum"/>
    <property type="evidence" value="ECO:0007669"/>
    <property type="project" value="TreeGrafter"/>
</dbReference>
<dbReference type="InterPro" id="IPR035892">
    <property type="entry name" value="C2_domain_sf"/>
</dbReference>
<evidence type="ECO:0000256" key="9">
    <source>
        <dbReference type="ARBA" id="ARBA00023055"/>
    </source>
</evidence>
<evidence type="ECO:0000256" key="6">
    <source>
        <dbReference type="ARBA" id="ARBA00022737"/>
    </source>
</evidence>
<dbReference type="Gene3D" id="2.60.40.150">
    <property type="entry name" value="C2 domain"/>
    <property type="match status" value="2"/>
</dbReference>
<accession>A0A8S1IZB6</accession>
<evidence type="ECO:0000256" key="8">
    <source>
        <dbReference type="ARBA" id="ARBA00022989"/>
    </source>
</evidence>
<feature type="domain" description="C2" evidence="12">
    <location>
        <begin position="252"/>
        <end position="375"/>
    </location>
</feature>
<dbReference type="PANTHER" id="PTHR10774:SF190">
    <property type="entry name" value="C2 CALCIUM_LIPID-BINDING ENDONUCLEASE_EXONUCLEASE_PHOSPHATASE-RELATED"/>
    <property type="match status" value="1"/>
</dbReference>
<evidence type="ECO:0000259" key="12">
    <source>
        <dbReference type="PROSITE" id="PS50004"/>
    </source>
</evidence>
<dbReference type="AlphaFoldDB" id="A0A8S1IZB6"/>
<dbReference type="InterPro" id="IPR045050">
    <property type="entry name" value="Synaptotagmin_plant"/>
</dbReference>
<keyword evidence="7" id="KW-0106">Calcium</keyword>
<evidence type="ECO:0000256" key="2">
    <source>
        <dbReference type="ARBA" id="ARBA00006996"/>
    </source>
</evidence>
<keyword evidence="3" id="KW-0813">Transport</keyword>
<feature type="domain" description="C2" evidence="12">
    <location>
        <begin position="442"/>
        <end position="573"/>
    </location>
</feature>
<comment type="subcellular location">
    <subcellularLocation>
        <location evidence="1">Membrane</location>
        <topology evidence="1">Single-pass membrane protein</topology>
    </subcellularLocation>
</comment>
<keyword evidence="11" id="KW-0472">Membrane</keyword>
<evidence type="ECO:0000313" key="15">
    <source>
        <dbReference type="Proteomes" id="UP000708148"/>
    </source>
</evidence>
<keyword evidence="9" id="KW-0445">Lipid transport</keyword>
<dbReference type="Pfam" id="PF17047">
    <property type="entry name" value="SMP_LBD"/>
    <property type="match status" value="1"/>
</dbReference>
<dbReference type="SUPFAM" id="SSF49562">
    <property type="entry name" value="C2 domain (Calcium/lipid-binding domain, CaLB)"/>
    <property type="match status" value="2"/>
</dbReference>
<keyword evidence="10" id="KW-0446">Lipid-binding</keyword>
<keyword evidence="5" id="KW-0479">Metal-binding</keyword>
<dbReference type="CDD" id="cd00030">
    <property type="entry name" value="C2"/>
    <property type="match status" value="2"/>
</dbReference>
<dbReference type="EMBL" id="CAJHUC010001286">
    <property type="protein sequence ID" value="CAD7700524.1"/>
    <property type="molecule type" value="Genomic_DNA"/>
</dbReference>
<reference evidence="14" key="1">
    <citation type="submission" date="2020-12" db="EMBL/GenBank/DDBJ databases">
        <authorList>
            <person name="Iha C."/>
        </authorList>
    </citation>
    <scope>NUCLEOTIDE SEQUENCE</scope>
</reference>
<dbReference type="Proteomes" id="UP000708148">
    <property type="component" value="Unassembled WGS sequence"/>
</dbReference>
<evidence type="ECO:0000259" key="13">
    <source>
        <dbReference type="PROSITE" id="PS51847"/>
    </source>
</evidence>
<dbReference type="GO" id="GO:0008289">
    <property type="term" value="F:lipid binding"/>
    <property type="evidence" value="ECO:0007669"/>
    <property type="project" value="UniProtKB-KW"/>
</dbReference>
<keyword evidence="4" id="KW-0812">Transmembrane</keyword>
<dbReference type="SMART" id="SM00239">
    <property type="entry name" value="C2"/>
    <property type="match status" value="2"/>
</dbReference>
<comment type="similarity">
    <text evidence="2">Belongs to the synaptotagmin family.</text>
</comment>
<dbReference type="InterPro" id="IPR000008">
    <property type="entry name" value="C2_dom"/>
</dbReference>
<evidence type="ECO:0000256" key="4">
    <source>
        <dbReference type="ARBA" id="ARBA00022692"/>
    </source>
</evidence>
<feature type="domain" description="SMP-LTD" evidence="13">
    <location>
        <begin position="73"/>
        <end position="261"/>
    </location>
</feature>
<evidence type="ECO:0000256" key="11">
    <source>
        <dbReference type="ARBA" id="ARBA00023136"/>
    </source>
</evidence>
<keyword evidence="8" id="KW-1133">Transmembrane helix</keyword>
<name>A0A8S1IZB6_9CHLO</name>
<keyword evidence="6" id="KW-0677">Repeat</keyword>
<dbReference type="OrthoDB" id="67700at2759"/>
<dbReference type="InterPro" id="IPR031468">
    <property type="entry name" value="SMP_LBD"/>
</dbReference>
<dbReference type="Pfam" id="PF00168">
    <property type="entry name" value="C2"/>
    <property type="match status" value="2"/>
</dbReference>
<evidence type="ECO:0000256" key="7">
    <source>
        <dbReference type="ARBA" id="ARBA00022837"/>
    </source>
</evidence>
<dbReference type="PROSITE" id="PS50004">
    <property type="entry name" value="C2"/>
    <property type="match status" value="2"/>
</dbReference>
<dbReference type="PROSITE" id="PS51847">
    <property type="entry name" value="SMP"/>
    <property type="match status" value="1"/>
</dbReference>
<gene>
    <name evidence="14" type="ORF">OSTQU699_LOCUS5883</name>
</gene>
<dbReference type="InterPro" id="IPR039010">
    <property type="entry name" value="Synaptotagmin_SMP"/>
</dbReference>
<organism evidence="14 15">
    <name type="scientific">Ostreobium quekettii</name>
    <dbReference type="NCBI Taxonomy" id="121088"/>
    <lineage>
        <taxon>Eukaryota</taxon>
        <taxon>Viridiplantae</taxon>
        <taxon>Chlorophyta</taxon>
        <taxon>core chlorophytes</taxon>
        <taxon>Ulvophyceae</taxon>
        <taxon>TCBD clade</taxon>
        <taxon>Bryopsidales</taxon>
        <taxon>Ostreobineae</taxon>
        <taxon>Ostreobiaceae</taxon>
        <taxon>Ostreobium</taxon>
    </lineage>
</organism>